<name>A0A2T1BY43_9CYAN</name>
<accession>A0A2T1BY43</accession>
<dbReference type="Proteomes" id="UP000238762">
    <property type="component" value="Unassembled WGS sequence"/>
</dbReference>
<gene>
    <name evidence="1" type="ORF">C7B64_20970</name>
</gene>
<keyword evidence="2" id="KW-1185">Reference proteome</keyword>
<reference evidence="1 2" key="1">
    <citation type="submission" date="2018-02" db="EMBL/GenBank/DDBJ databases">
        <authorList>
            <person name="Cohen D.B."/>
            <person name="Kent A.D."/>
        </authorList>
    </citation>
    <scope>NUCLEOTIDE SEQUENCE [LARGE SCALE GENOMIC DNA]</scope>
    <source>
        <strain evidence="1 2">CCAP 1448/3</strain>
    </source>
</reference>
<protein>
    <submittedName>
        <fullName evidence="1">Cellulose-binding protein</fullName>
    </submittedName>
</protein>
<organism evidence="1 2">
    <name type="scientific">Merismopedia glauca CCAP 1448/3</name>
    <dbReference type="NCBI Taxonomy" id="1296344"/>
    <lineage>
        <taxon>Bacteria</taxon>
        <taxon>Bacillati</taxon>
        <taxon>Cyanobacteriota</taxon>
        <taxon>Cyanophyceae</taxon>
        <taxon>Synechococcales</taxon>
        <taxon>Merismopediaceae</taxon>
        <taxon>Merismopedia</taxon>
    </lineage>
</organism>
<comment type="caution">
    <text evidence="1">The sequence shown here is derived from an EMBL/GenBank/DDBJ whole genome shotgun (WGS) entry which is preliminary data.</text>
</comment>
<evidence type="ECO:0000313" key="2">
    <source>
        <dbReference type="Proteomes" id="UP000238762"/>
    </source>
</evidence>
<sequence>MSVGVNLGAITYYSTDFPFINAFKNASKWRTVCVKTDPGCTQNQFTKEENLLQLDRNSWVKSLPSPEDSPVYTRVRSLLFSGQENTYVGGQYVVLYKGEGKIAYGGGATVIESKPGADIINIDLNKKRGIWLDIISTDPQNTGNYIRDIVVIKTADRNKLKSQIFNQKFIDKLQDFQVIRFMDWMNTNKSKEQDWSQRTLLQNATYTQTSAPVEVMVSLSNKINASPWFNMPHMANDTYVTNFAKLVKAKLNSNLKVYVEYSNEVWNYSFPQGAWVEQQATKLWQAPQYPQKAFAKRLNWHGKRTAEVCEIWKNVFADRPKSVVCVLGSQGANPWASIQSLDCPLWVKKPCYKHQIDALAMGAYFGNYIGLPKNEPQIVNWSVDQLFQEINSGTGLDNSRTGGALADAQAKMLASFEVANQRNLNLFAYEAGQHLTGVGRVANNKTITNLFIAANRDPRMAEAYTTLFNNWKNSGGSVFVHFNYVSPSSKWGSWGLLENIDDETSPKYKAVKNLIQHSSSPSN</sequence>
<dbReference type="EMBL" id="PVWJ01000146">
    <property type="protein sequence ID" value="PSB00939.1"/>
    <property type="molecule type" value="Genomic_DNA"/>
</dbReference>
<reference evidence="1 2" key="2">
    <citation type="submission" date="2018-03" db="EMBL/GenBank/DDBJ databases">
        <title>The ancient ancestry and fast evolution of plastids.</title>
        <authorList>
            <person name="Moore K.R."/>
            <person name="Magnabosco C."/>
            <person name="Momper L."/>
            <person name="Gold D.A."/>
            <person name="Bosak T."/>
            <person name="Fournier G.P."/>
        </authorList>
    </citation>
    <scope>NUCLEOTIDE SEQUENCE [LARGE SCALE GENOMIC DNA]</scope>
    <source>
        <strain evidence="1 2">CCAP 1448/3</strain>
    </source>
</reference>
<evidence type="ECO:0000313" key="1">
    <source>
        <dbReference type="EMBL" id="PSB00939.1"/>
    </source>
</evidence>
<dbReference type="AlphaFoldDB" id="A0A2T1BY43"/>
<proteinExistence type="predicted"/>